<dbReference type="SMART" id="SM00862">
    <property type="entry name" value="Trans_reg_C"/>
    <property type="match status" value="1"/>
</dbReference>
<name>A0ABS6BKP5_9SPHN</name>
<dbReference type="Pfam" id="PF00486">
    <property type="entry name" value="Trans_reg_C"/>
    <property type="match status" value="1"/>
</dbReference>
<evidence type="ECO:0000256" key="2">
    <source>
        <dbReference type="PROSITE-ProRule" id="PRU00169"/>
    </source>
</evidence>
<comment type="caution">
    <text evidence="6">The sequence shown here is derived from an EMBL/GenBank/DDBJ whole genome shotgun (WGS) entry which is preliminary data.</text>
</comment>
<feature type="domain" description="Response regulatory" evidence="4">
    <location>
        <begin position="2"/>
        <end position="114"/>
    </location>
</feature>
<dbReference type="Pfam" id="PF00072">
    <property type="entry name" value="Response_reg"/>
    <property type="match status" value="1"/>
</dbReference>
<feature type="domain" description="OmpR/PhoB-type" evidence="5">
    <location>
        <begin position="123"/>
        <end position="222"/>
    </location>
</feature>
<evidence type="ECO:0000256" key="3">
    <source>
        <dbReference type="PROSITE-ProRule" id="PRU01091"/>
    </source>
</evidence>
<dbReference type="InterPro" id="IPR039420">
    <property type="entry name" value="WalR-like"/>
</dbReference>
<feature type="modified residue" description="4-aspartylphosphate" evidence="2">
    <location>
        <position position="52"/>
    </location>
</feature>
<gene>
    <name evidence="6" type="ORF">KOF26_13435</name>
</gene>
<dbReference type="EMBL" id="JAHKRT010000007">
    <property type="protein sequence ID" value="MBU3078869.1"/>
    <property type="molecule type" value="Genomic_DNA"/>
</dbReference>
<reference evidence="6 7" key="1">
    <citation type="submission" date="2021-06" db="EMBL/GenBank/DDBJ databases">
        <title>Sphingomonas sp. XMGL2, whole genome shotgun sequencing project.</title>
        <authorList>
            <person name="Zhao G."/>
            <person name="Shen L."/>
        </authorList>
    </citation>
    <scope>NUCLEOTIDE SEQUENCE [LARGE SCALE GENOMIC DNA]</scope>
    <source>
        <strain evidence="6 7">XMGL2</strain>
    </source>
</reference>
<dbReference type="PANTHER" id="PTHR48111">
    <property type="entry name" value="REGULATOR OF RPOS"/>
    <property type="match status" value="1"/>
</dbReference>
<dbReference type="InterPro" id="IPR001867">
    <property type="entry name" value="OmpR/PhoB-type_DNA-bd"/>
</dbReference>
<keyword evidence="1 3" id="KW-0238">DNA-binding</keyword>
<protein>
    <submittedName>
        <fullName evidence="6">Response regulator transcription factor</fullName>
    </submittedName>
</protein>
<dbReference type="CDD" id="cd00383">
    <property type="entry name" value="trans_reg_C"/>
    <property type="match status" value="1"/>
</dbReference>
<dbReference type="RefSeq" id="WP_216325885.1">
    <property type="nucleotide sequence ID" value="NZ_JAHKRT010000007.1"/>
</dbReference>
<keyword evidence="7" id="KW-1185">Reference proteome</keyword>
<organism evidence="6 7">
    <name type="scientific">Sphingomonas quercus</name>
    <dbReference type="NCBI Taxonomy" id="2842451"/>
    <lineage>
        <taxon>Bacteria</taxon>
        <taxon>Pseudomonadati</taxon>
        <taxon>Pseudomonadota</taxon>
        <taxon>Alphaproteobacteria</taxon>
        <taxon>Sphingomonadales</taxon>
        <taxon>Sphingomonadaceae</taxon>
        <taxon>Sphingomonas</taxon>
    </lineage>
</organism>
<dbReference type="Proteomes" id="UP000776276">
    <property type="component" value="Unassembled WGS sequence"/>
</dbReference>
<dbReference type="PROSITE" id="PS51755">
    <property type="entry name" value="OMPR_PHOB"/>
    <property type="match status" value="1"/>
</dbReference>
<keyword evidence="2" id="KW-0597">Phosphoprotein</keyword>
<accession>A0ABS6BKP5</accession>
<dbReference type="SMART" id="SM00448">
    <property type="entry name" value="REC"/>
    <property type="match status" value="1"/>
</dbReference>
<evidence type="ECO:0000259" key="5">
    <source>
        <dbReference type="PROSITE" id="PS51755"/>
    </source>
</evidence>
<feature type="DNA-binding region" description="OmpR/PhoB-type" evidence="3">
    <location>
        <begin position="123"/>
        <end position="222"/>
    </location>
</feature>
<evidence type="ECO:0000313" key="6">
    <source>
        <dbReference type="EMBL" id="MBU3078869.1"/>
    </source>
</evidence>
<sequence length="224" mass="25235">MRVLLLEDGRDGARRVVSALAQAELHEVTCVTRAGEMLRRIGAARHDVLILDGLDENLEPLRQLRAVDAHVPTLLLFEGDEARRRVAGLRAGADDCMAKPFDEEELVARLDALVRRSRPETGAQAHVLGDLEVRLRARSAHWCGRHIDLSPKEFDILRILIERAGTIVSREQMWSACWPEHSIEPQMNVIDVNLYRLRGKLEVVAGTPLIRTVRRQGFTLPLNP</sequence>
<dbReference type="PANTHER" id="PTHR48111:SF56">
    <property type="entry name" value="TETRATHIONATE RESPONSE REGULATORY PROTEIN TTRR"/>
    <property type="match status" value="1"/>
</dbReference>
<proteinExistence type="predicted"/>
<dbReference type="InterPro" id="IPR001789">
    <property type="entry name" value="Sig_transdc_resp-reg_receiver"/>
</dbReference>
<evidence type="ECO:0000259" key="4">
    <source>
        <dbReference type="PROSITE" id="PS50110"/>
    </source>
</evidence>
<evidence type="ECO:0000256" key="1">
    <source>
        <dbReference type="ARBA" id="ARBA00023125"/>
    </source>
</evidence>
<dbReference type="PROSITE" id="PS50110">
    <property type="entry name" value="RESPONSE_REGULATORY"/>
    <property type="match status" value="1"/>
</dbReference>
<evidence type="ECO:0000313" key="7">
    <source>
        <dbReference type="Proteomes" id="UP000776276"/>
    </source>
</evidence>